<sequence length="190" mass="21684">MTSIMNSHLLTGVVHSAWGISNTLGKDKEDKFKNSSTSIKKISSLLTEQNIKLGIEPLNRYETDFINTVDEGLKLCELIDHPNVGLLLDVYHMNIEEKNICQSIEKAKDKLFHLQVAENDRGIPGTGSINWLEIFNTLKKINYNKNVSLEMFIQANVDTSKDLFTWRNIENDPYDAIVRSFVFLNEHLNA</sequence>
<proteinExistence type="predicted"/>
<dbReference type="GO" id="GO:0016853">
    <property type="term" value="F:isomerase activity"/>
    <property type="evidence" value="ECO:0007669"/>
    <property type="project" value="UniProtKB-KW"/>
</dbReference>
<keyword evidence="1" id="KW-0413">Isomerase</keyword>
<protein>
    <recommendedName>
        <fullName evidence="2">Xylose isomerase-like TIM barrel domain-containing protein</fullName>
    </recommendedName>
</protein>
<dbReference type="InterPro" id="IPR050417">
    <property type="entry name" value="Sugar_Epim/Isomerase"/>
</dbReference>
<dbReference type="PANTHER" id="PTHR43489">
    <property type="entry name" value="ISOMERASE"/>
    <property type="match status" value="1"/>
</dbReference>
<dbReference type="Gene3D" id="3.20.20.150">
    <property type="entry name" value="Divalent-metal-dependent TIM barrel enzymes"/>
    <property type="match status" value="1"/>
</dbReference>
<name>A0A381N2R9_9ZZZZ</name>
<dbReference type="PANTHER" id="PTHR43489:SF7">
    <property type="entry name" value="3-DEHYDRO-D-GULOSIDE 4-EPIMERASE-RELATED"/>
    <property type="match status" value="1"/>
</dbReference>
<dbReference type="InterPro" id="IPR036237">
    <property type="entry name" value="Xyl_isomerase-like_sf"/>
</dbReference>
<feature type="domain" description="Xylose isomerase-like TIM barrel" evidence="2">
    <location>
        <begin position="19"/>
        <end position="154"/>
    </location>
</feature>
<dbReference type="Pfam" id="PF01261">
    <property type="entry name" value="AP_endonuc_2"/>
    <property type="match status" value="1"/>
</dbReference>
<dbReference type="AlphaFoldDB" id="A0A381N2R9"/>
<dbReference type="SUPFAM" id="SSF51658">
    <property type="entry name" value="Xylose isomerase-like"/>
    <property type="match status" value="1"/>
</dbReference>
<dbReference type="EMBL" id="UINC01000043">
    <property type="protein sequence ID" value="SUZ47923.1"/>
    <property type="molecule type" value="Genomic_DNA"/>
</dbReference>
<accession>A0A381N2R9</accession>
<organism evidence="3">
    <name type="scientific">marine metagenome</name>
    <dbReference type="NCBI Taxonomy" id="408172"/>
    <lineage>
        <taxon>unclassified sequences</taxon>
        <taxon>metagenomes</taxon>
        <taxon>ecological metagenomes</taxon>
    </lineage>
</organism>
<evidence type="ECO:0000256" key="1">
    <source>
        <dbReference type="ARBA" id="ARBA00023235"/>
    </source>
</evidence>
<dbReference type="InterPro" id="IPR013022">
    <property type="entry name" value="Xyl_isomerase-like_TIM-brl"/>
</dbReference>
<reference evidence="3" key="1">
    <citation type="submission" date="2018-05" db="EMBL/GenBank/DDBJ databases">
        <authorList>
            <person name="Lanie J.A."/>
            <person name="Ng W.-L."/>
            <person name="Kazmierczak K.M."/>
            <person name="Andrzejewski T.M."/>
            <person name="Davidsen T.M."/>
            <person name="Wayne K.J."/>
            <person name="Tettelin H."/>
            <person name="Glass J.I."/>
            <person name="Rusch D."/>
            <person name="Podicherti R."/>
            <person name="Tsui H.-C.T."/>
            <person name="Winkler M.E."/>
        </authorList>
    </citation>
    <scope>NUCLEOTIDE SEQUENCE</scope>
</reference>
<gene>
    <name evidence="3" type="ORF">METZ01_LOCUS777</name>
</gene>
<evidence type="ECO:0000259" key="2">
    <source>
        <dbReference type="Pfam" id="PF01261"/>
    </source>
</evidence>
<evidence type="ECO:0000313" key="3">
    <source>
        <dbReference type="EMBL" id="SUZ47923.1"/>
    </source>
</evidence>